<dbReference type="InterPro" id="IPR051718">
    <property type="entry name" value="ARF_GTPase-activating"/>
</dbReference>
<feature type="region of interest" description="Disordered" evidence="6">
    <location>
        <begin position="248"/>
        <end position="312"/>
    </location>
</feature>
<feature type="compositionally biased region" description="Basic residues" evidence="6">
    <location>
        <begin position="270"/>
        <end position="280"/>
    </location>
</feature>
<dbReference type="EMBL" id="JAAUHK010000196">
    <property type="protein sequence ID" value="KAF4639122.1"/>
    <property type="molecule type" value="Genomic_DNA"/>
</dbReference>
<dbReference type="FunFam" id="1.10.220.150:FF:000009">
    <property type="entry name" value="stromal membrane-associated protein 1 isoform X1"/>
    <property type="match status" value="1"/>
</dbReference>
<dbReference type="Proteomes" id="UP000557509">
    <property type="component" value="Unassembled WGS sequence"/>
</dbReference>
<reference evidence="8 9" key="1">
    <citation type="submission" date="2020-03" db="EMBL/GenBank/DDBJ databases">
        <title>Genome sequence of Toxoplasma gondii RH-88 strain.</title>
        <authorList>
            <person name="Lorenzi H.A."/>
            <person name="Venepally P."/>
            <person name="Rozenberg A."/>
            <person name="Sibley D."/>
        </authorList>
    </citation>
    <scope>NUCLEOTIDE SEQUENCE [LARGE SCALE GENOMIC DNA]</scope>
    <source>
        <strain evidence="8 9">RH-88</strain>
    </source>
</reference>
<dbReference type="PANTHER" id="PTHR45705:SF1">
    <property type="entry name" value="FI20236P1"/>
    <property type="match status" value="1"/>
</dbReference>
<feature type="compositionally biased region" description="Pro residues" evidence="6">
    <location>
        <begin position="444"/>
        <end position="453"/>
    </location>
</feature>
<dbReference type="SMART" id="SM00105">
    <property type="entry name" value="ArfGap"/>
    <property type="match status" value="1"/>
</dbReference>
<keyword evidence="1" id="KW-0343">GTPase activation</keyword>
<dbReference type="InterPro" id="IPR001164">
    <property type="entry name" value="ArfGAP_dom"/>
</dbReference>
<dbReference type="InterPro" id="IPR038508">
    <property type="entry name" value="ArfGAP_dom_sf"/>
</dbReference>
<comment type="caution">
    <text evidence="8">The sequence shown here is derived from an EMBL/GenBank/DDBJ whole genome shotgun (WGS) entry which is preliminary data.</text>
</comment>
<dbReference type="PROSITE" id="PS50115">
    <property type="entry name" value="ARFGAP"/>
    <property type="match status" value="1"/>
</dbReference>
<dbReference type="GO" id="GO:0005737">
    <property type="term" value="C:cytoplasm"/>
    <property type="evidence" value="ECO:0007669"/>
    <property type="project" value="TreeGrafter"/>
</dbReference>
<feature type="region of interest" description="Disordered" evidence="6">
    <location>
        <begin position="356"/>
        <end position="390"/>
    </location>
</feature>
<dbReference type="VEuPathDB" id="ToxoDB:TGME49_309220"/>
<evidence type="ECO:0000256" key="5">
    <source>
        <dbReference type="PROSITE-ProRule" id="PRU00288"/>
    </source>
</evidence>
<dbReference type="GO" id="GO:0005096">
    <property type="term" value="F:GTPase activator activity"/>
    <property type="evidence" value="ECO:0007669"/>
    <property type="project" value="UniProtKB-KW"/>
</dbReference>
<dbReference type="CDD" id="cd08204">
    <property type="entry name" value="ArfGap"/>
    <property type="match status" value="1"/>
</dbReference>
<dbReference type="AlphaFoldDB" id="A0A7J6JXK8"/>
<evidence type="ECO:0000256" key="6">
    <source>
        <dbReference type="SAM" id="MobiDB-lite"/>
    </source>
</evidence>
<dbReference type="PRINTS" id="PR00405">
    <property type="entry name" value="REVINTRACTNG"/>
</dbReference>
<evidence type="ECO:0000313" key="8">
    <source>
        <dbReference type="EMBL" id="KAF4639122.1"/>
    </source>
</evidence>
<keyword evidence="9" id="KW-1185">Reference proteome</keyword>
<feature type="compositionally biased region" description="Low complexity" evidence="6">
    <location>
        <begin position="356"/>
        <end position="366"/>
    </location>
</feature>
<dbReference type="InterPro" id="IPR037278">
    <property type="entry name" value="ARFGAP/RecO"/>
</dbReference>
<gene>
    <name evidence="8" type="ORF">TGRH88_048930</name>
</gene>
<keyword evidence="3 5" id="KW-0863">Zinc-finger</keyword>
<dbReference type="PANTHER" id="PTHR45705">
    <property type="entry name" value="FI20236P1"/>
    <property type="match status" value="1"/>
</dbReference>
<organism evidence="8 9">
    <name type="scientific">Toxoplasma gondii</name>
    <dbReference type="NCBI Taxonomy" id="5811"/>
    <lineage>
        <taxon>Eukaryota</taxon>
        <taxon>Sar</taxon>
        <taxon>Alveolata</taxon>
        <taxon>Apicomplexa</taxon>
        <taxon>Conoidasida</taxon>
        <taxon>Coccidia</taxon>
        <taxon>Eucoccidiorida</taxon>
        <taxon>Eimeriorina</taxon>
        <taxon>Sarcocystidae</taxon>
        <taxon>Toxoplasma</taxon>
    </lineage>
</organism>
<dbReference type="Pfam" id="PF01412">
    <property type="entry name" value="ArfGap"/>
    <property type="match status" value="1"/>
</dbReference>
<evidence type="ECO:0000256" key="4">
    <source>
        <dbReference type="ARBA" id="ARBA00022833"/>
    </source>
</evidence>
<feature type="domain" description="Arf-GAP" evidence="7">
    <location>
        <begin position="113"/>
        <end position="237"/>
    </location>
</feature>
<evidence type="ECO:0000259" key="7">
    <source>
        <dbReference type="PROSITE" id="PS50115"/>
    </source>
</evidence>
<keyword evidence="2" id="KW-0479">Metal-binding</keyword>
<name>A0A7J6JXK8_TOXGO</name>
<accession>A0A7J6JXK8</accession>
<proteinExistence type="predicted"/>
<evidence type="ECO:0000313" key="9">
    <source>
        <dbReference type="Proteomes" id="UP000557509"/>
    </source>
</evidence>
<evidence type="ECO:0000256" key="3">
    <source>
        <dbReference type="ARBA" id="ARBA00022771"/>
    </source>
</evidence>
<keyword evidence="4" id="KW-0862">Zinc</keyword>
<dbReference type="Gene3D" id="1.10.220.150">
    <property type="entry name" value="Arf GTPase activating protein"/>
    <property type="match status" value="1"/>
</dbReference>
<dbReference type="SUPFAM" id="SSF57863">
    <property type="entry name" value="ArfGap/RecO-like zinc finger"/>
    <property type="match status" value="1"/>
</dbReference>
<feature type="region of interest" description="Disordered" evidence="6">
    <location>
        <begin position="429"/>
        <end position="471"/>
    </location>
</feature>
<evidence type="ECO:0000256" key="1">
    <source>
        <dbReference type="ARBA" id="ARBA00022468"/>
    </source>
</evidence>
<sequence length="636" mass="66198">MLCRACVPFEFSDKGNTSSTLTSSVAVDMARAFIRRLWVCIHPGSQTCSDKTARILEETAEPLLPFRERPSLLDFQALLASRNSLLPHPFCSEGSGKAGQGWRMNPEHSGDEKKITEALQEVLSRAGNKLCADCGAKHPRWASVNLGVFVCLECSGVHRKMGVHISKVKSATLDRWTWQWIETVRSIGNDTANAYYEYRLPKDYRKATRGDDNMAVENWIRMKYERKSFAPKGFPEPWQAVESGADPRVQCFPSEEGNASETSAEEAKKVKSKKEKKKKKENLSEADCSGMSPRASSPEQKEPQPSAADQRATAASAASLVALTDSFASLGVSDLANLSSGASNAFSSPFPASPFSSLGASSDFSGQGASPASEPAQGGDAQLWGNSDADRKVQAAKAAIAALYSTSGTSGLPASVGAGLGPFPAGTVGCGGPSSGTSPEWPENAPPTNPAAPWPGAWPAASQETVAHRGGGQALHATTLSSSFFPPAAPAAPSRNGVFFSSDASVSPSLGSAPVLGATRLETEQSRNGGVGAADSLAGGLKLGEVSLWNADVSSPPKKDVFSSLNSLDAFALAGKVQARQKATPTAGVSTCCSGGTQLNGAKSDATFAGAGWLGVATPSPPAQAPGSSAEELLLI</sequence>
<evidence type="ECO:0000256" key="2">
    <source>
        <dbReference type="ARBA" id="ARBA00022723"/>
    </source>
</evidence>
<dbReference type="GO" id="GO:0008270">
    <property type="term" value="F:zinc ion binding"/>
    <property type="evidence" value="ECO:0007669"/>
    <property type="project" value="UniProtKB-KW"/>
</dbReference>
<protein>
    <submittedName>
        <fullName evidence="8">GTPase activating protein for Arf protein</fullName>
    </submittedName>
</protein>